<keyword evidence="2" id="KW-1185">Reference proteome</keyword>
<proteinExistence type="predicted"/>
<dbReference type="Pfam" id="PF02330">
    <property type="entry name" value="MAM33"/>
    <property type="match status" value="1"/>
</dbReference>
<gene>
    <name evidence="1" type="ORF">BRENAR_LOCUS1634</name>
</gene>
<evidence type="ECO:0000313" key="2">
    <source>
        <dbReference type="Proteomes" id="UP000290900"/>
    </source>
</evidence>
<reference evidence="1 2" key="1">
    <citation type="submission" date="2018-12" db="EMBL/GenBank/DDBJ databases">
        <authorList>
            <person name="Tiukova I."/>
            <person name="Dainat J."/>
        </authorList>
    </citation>
    <scope>NUCLEOTIDE SEQUENCE [LARGE SCALE GENOMIC DNA]</scope>
</reference>
<dbReference type="InParanoid" id="A0A448YIZ3"/>
<dbReference type="InterPro" id="IPR036561">
    <property type="entry name" value="MAM33_sf"/>
</dbReference>
<name>A0A448YIZ3_BRENA</name>
<evidence type="ECO:0000313" key="1">
    <source>
        <dbReference type="EMBL" id="VEU20899.1"/>
    </source>
</evidence>
<dbReference type="SUPFAM" id="SSF54529">
    <property type="entry name" value="Mitochondrial glycoprotein MAM33-like"/>
    <property type="match status" value="1"/>
</dbReference>
<dbReference type="GO" id="GO:0042256">
    <property type="term" value="P:cytosolic ribosome assembly"/>
    <property type="evidence" value="ECO:0007669"/>
    <property type="project" value="TreeGrafter"/>
</dbReference>
<dbReference type="EMBL" id="CAACVR010000008">
    <property type="protein sequence ID" value="VEU20899.1"/>
    <property type="molecule type" value="Genomic_DNA"/>
</dbReference>
<dbReference type="PANTHER" id="PTHR10826:SF1">
    <property type="entry name" value="COMPLEMENT COMPONENT 1 Q SUBCOMPONENT-BINDING PROTEIN, MITOCHONDRIAL"/>
    <property type="match status" value="1"/>
</dbReference>
<dbReference type="PANTHER" id="PTHR10826">
    <property type="entry name" value="COMPLEMENT COMPONENT 1"/>
    <property type="match status" value="1"/>
</dbReference>
<dbReference type="InterPro" id="IPR003428">
    <property type="entry name" value="MAM33"/>
</dbReference>
<dbReference type="GO" id="GO:0005759">
    <property type="term" value="C:mitochondrial matrix"/>
    <property type="evidence" value="ECO:0007669"/>
    <property type="project" value="InterPro"/>
</dbReference>
<organism evidence="1 2">
    <name type="scientific">Brettanomyces naardenensis</name>
    <name type="common">Yeast</name>
    <dbReference type="NCBI Taxonomy" id="13370"/>
    <lineage>
        <taxon>Eukaryota</taxon>
        <taxon>Fungi</taxon>
        <taxon>Dikarya</taxon>
        <taxon>Ascomycota</taxon>
        <taxon>Saccharomycotina</taxon>
        <taxon>Pichiomycetes</taxon>
        <taxon>Pichiales</taxon>
        <taxon>Pichiaceae</taxon>
        <taxon>Brettanomyces</taxon>
    </lineage>
</organism>
<protein>
    <submittedName>
        <fullName evidence="1">DEKNAAC101907</fullName>
    </submittedName>
</protein>
<accession>A0A448YIZ3</accession>
<dbReference type="Proteomes" id="UP000290900">
    <property type="component" value="Unassembled WGS sequence"/>
</dbReference>
<dbReference type="FunCoup" id="A0A448YIZ3">
    <property type="interactions" value="530"/>
</dbReference>
<dbReference type="Gene3D" id="3.10.280.10">
    <property type="entry name" value="Mitochondrial glycoprotein"/>
    <property type="match status" value="1"/>
</dbReference>
<dbReference type="STRING" id="13370.A0A448YIZ3"/>
<sequence length="262" mass="29163">MSSKLVLKSLRSAVRTTVRPTFRGCVLATTRIAAPKAAVCHFSTSVTRCNQVTDDLAKVLNSELEFEKKDSFGLDESYTNYLQLSGFQIVNSDKKVLAELIKKDGPETIHVYFDVLRITQASYELRQFQEEMQNQDDIASTPEFEDLAFSDVNVVVEKNGKAVGFDLSLSLLNNDFAVTAITNFDNAELALSDSPEAAAARDLTYSGPSFSNLADELQESLEQFLVSRGIDNQLGEFVLAYASVKENSEYVSWLDNLKTFFQ</sequence>
<dbReference type="AlphaFoldDB" id="A0A448YIZ3"/>
<dbReference type="OrthoDB" id="278212at2759"/>